<evidence type="ECO:0000313" key="1">
    <source>
        <dbReference type="EMBL" id="KNE56663.1"/>
    </source>
</evidence>
<reference evidence="1 2" key="1">
    <citation type="submission" date="2009-11" db="EMBL/GenBank/DDBJ databases">
        <title>Annotation of Allomyces macrogynus ATCC 38327.</title>
        <authorList>
            <consortium name="The Broad Institute Genome Sequencing Platform"/>
            <person name="Russ C."/>
            <person name="Cuomo C."/>
            <person name="Burger G."/>
            <person name="Gray M.W."/>
            <person name="Holland P.W.H."/>
            <person name="King N."/>
            <person name="Lang F.B.F."/>
            <person name="Roger A.J."/>
            <person name="Ruiz-Trillo I."/>
            <person name="Young S.K."/>
            <person name="Zeng Q."/>
            <person name="Gargeya S."/>
            <person name="Fitzgerald M."/>
            <person name="Haas B."/>
            <person name="Abouelleil A."/>
            <person name="Alvarado L."/>
            <person name="Arachchi H.M."/>
            <person name="Berlin A."/>
            <person name="Chapman S.B."/>
            <person name="Gearin G."/>
            <person name="Goldberg J."/>
            <person name="Griggs A."/>
            <person name="Gujja S."/>
            <person name="Hansen M."/>
            <person name="Heiman D."/>
            <person name="Howarth C."/>
            <person name="Larimer J."/>
            <person name="Lui A."/>
            <person name="MacDonald P.J.P."/>
            <person name="McCowen C."/>
            <person name="Montmayeur A."/>
            <person name="Murphy C."/>
            <person name="Neiman D."/>
            <person name="Pearson M."/>
            <person name="Priest M."/>
            <person name="Roberts A."/>
            <person name="Saif S."/>
            <person name="Shea T."/>
            <person name="Sisk P."/>
            <person name="Stolte C."/>
            <person name="Sykes S."/>
            <person name="Wortman J."/>
            <person name="Nusbaum C."/>
            <person name="Birren B."/>
        </authorList>
    </citation>
    <scope>NUCLEOTIDE SEQUENCE [LARGE SCALE GENOMIC DNA]</scope>
    <source>
        <strain evidence="1 2">ATCC 38327</strain>
    </source>
</reference>
<accession>A0A0L0S282</accession>
<protein>
    <submittedName>
        <fullName evidence="1">Uncharacterized protein</fullName>
    </submittedName>
</protein>
<dbReference type="VEuPathDB" id="FungiDB:AMAG_17949"/>
<organism evidence="1 2">
    <name type="scientific">Allomyces macrogynus (strain ATCC 38327)</name>
    <name type="common">Allomyces javanicus var. macrogynus</name>
    <dbReference type="NCBI Taxonomy" id="578462"/>
    <lineage>
        <taxon>Eukaryota</taxon>
        <taxon>Fungi</taxon>
        <taxon>Fungi incertae sedis</taxon>
        <taxon>Blastocladiomycota</taxon>
        <taxon>Blastocladiomycetes</taxon>
        <taxon>Blastocladiales</taxon>
        <taxon>Blastocladiaceae</taxon>
        <taxon>Allomyces</taxon>
    </lineage>
</organism>
<evidence type="ECO:0000313" key="2">
    <source>
        <dbReference type="Proteomes" id="UP000054350"/>
    </source>
</evidence>
<name>A0A0L0S282_ALLM3</name>
<dbReference type="EMBL" id="GG745330">
    <property type="protein sequence ID" value="KNE56663.1"/>
    <property type="molecule type" value="Genomic_DNA"/>
</dbReference>
<dbReference type="AlphaFoldDB" id="A0A0L0S282"/>
<sequence>MPAARHPAASRARVQVPMTEKYSNHMPRPAPRPAHPTAAATMRAFLRSRSTRFACRQQLAGAHRFRDTVRAVARGDWACWSGDSCRLRRVRCSIVGARNHD</sequence>
<keyword evidence="2" id="KW-1185">Reference proteome</keyword>
<gene>
    <name evidence="1" type="ORF">AMAG_17949</name>
</gene>
<proteinExistence type="predicted"/>
<reference evidence="2" key="2">
    <citation type="submission" date="2009-11" db="EMBL/GenBank/DDBJ databases">
        <title>The Genome Sequence of Allomyces macrogynus strain ATCC 38327.</title>
        <authorList>
            <consortium name="The Broad Institute Genome Sequencing Platform"/>
            <person name="Russ C."/>
            <person name="Cuomo C."/>
            <person name="Shea T."/>
            <person name="Young S.K."/>
            <person name="Zeng Q."/>
            <person name="Koehrsen M."/>
            <person name="Haas B."/>
            <person name="Borodovsky M."/>
            <person name="Guigo R."/>
            <person name="Alvarado L."/>
            <person name="Berlin A."/>
            <person name="Borenstein D."/>
            <person name="Chen Z."/>
            <person name="Engels R."/>
            <person name="Freedman E."/>
            <person name="Gellesch M."/>
            <person name="Goldberg J."/>
            <person name="Griggs A."/>
            <person name="Gujja S."/>
            <person name="Heiman D."/>
            <person name="Hepburn T."/>
            <person name="Howarth C."/>
            <person name="Jen D."/>
            <person name="Larson L."/>
            <person name="Lewis B."/>
            <person name="Mehta T."/>
            <person name="Park D."/>
            <person name="Pearson M."/>
            <person name="Roberts A."/>
            <person name="Saif S."/>
            <person name="Shenoy N."/>
            <person name="Sisk P."/>
            <person name="Stolte C."/>
            <person name="Sykes S."/>
            <person name="Walk T."/>
            <person name="White J."/>
            <person name="Yandava C."/>
            <person name="Burger G."/>
            <person name="Gray M.W."/>
            <person name="Holland P.W.H."/>
            <person name="King N."/>
            <person name="Lang F.B.F."/>
            <person name="Roger A.J."/>
            <person name="Ruiz-Trillo I."/>
            <person name="Lander E."/>
            <person name="Nusbaum C."/>
        </authorList>
    </citation>
    <scope>NUCLEOTIDE SEQUENCE [LARGE SCALE GENOMIC DNA]</scope>
    <source>
        <strain evidence="2">ATCC 38327</strain>
    </source>
</reference>
<dbReference type="Proteomes" id="UP000054350">
    <property type="component" value="Unassembled WGS sequence"/>
</dbReference>